<sequence length="410" mass="44614">MSDSFGRRSLLAGGAAAAGSLAFSGYALAKEGNADTDPPAKPGGAQVAGNERLGTAIIAFDGKHQAGIDSPHQAHLNLVAFNVKDGVSRQGVQNLMRLWTEDSRRLCTGEAPAGSLEPELETNPANLTITCGWGKSFFDKAGITAPEWLGDVRPFERDELDPRWGQTDIVLQICCDDPTTAAHTLRHLARAGSDYTEFVWLQQGFVNANGTLEKGATPRNLFGQVDGTVNPRTEKEYDNQVWIDGGNFADGSAMVVRRIAMNMDTWDEVDRASRETAIGRDLATGAPLSGGSEHDPIDLEARDKYGLRKIAPTSHVARSHHPEQKLLRRAYNYDVPPHDPASTIADSGLVFICFQKDPRKQFEPIQARLDEADQLNTWITHIGSAMYFIPRGTTSGGKGDAYWGQELLRG</sequence>
<keyword evidence="13" id="KW-1185">Reference proteome</keyword>
<evidence type="ECO:0000256" key="1">
    <source>
        <dbReference type="ARBA" id="ARBA00001970"/>
    </source>
</evidence>
<evidence type="ECO:0000256" key="5">
    <source>
        <dbReference type="ARBA" id="ARBA00022729"/>
    </source>
</evidence>
<feature type="domain" description="Dyp-type peroxidase C-terminal" evidence="11">
    <location>
        <begin position="217"/>
        <end position="392"/>
    </location>
</feature>
<dbReference type="NCBIfam" id="TIGR01413">
    <property type="entry name" value="Dyp_perox_fam"/>
    <property type="match status" value="1"/>
</dbReference>
<feature type="chain" id="PRO_5012431017" evidence="9">
    <location>
        <begin position="30"/>
        <end position="410"/>
    </location>
</feature>
<organism evidence="12 13">
    <name type="scientific">Corynebacterium phocae</name>
    <dbReference type="NCBI Taxonomy" id="161895"/>
    <lineage>
        <taxon>Bacteria</taxon>
        <taxon>Bacillati</taxon>
        <taxon>Actinomycetota</taxon>
        <taxon>Actinomycetes</taxon>
        <taxon>Mycobacteriales</taxon>
        <taxon>Corynebacteriaceae</taxon>
        <taxon>Corynebacterium</taxon>
    </lineage>
</organism>
<dbReference type="GO" id="GO:0020037">
    <property type="term" value="F:heme binding"/>
    <property type="evidence" value="ECO:0007669"/>
    <property type="project" value="InterPro"/>
</dbReference>
<dbReference type="PANTHER" id="PTHR30521:SF4">
    <property type="entry name" value="DEFERROCHELATASE"/>
    <property type="match status" value="1"/>
</dbReference>
<evidence type="ECO:0000256" key="7">
    <source>
        <dbReference type="ARBA" id="ARBA00023004"/>
    </source>
</evidence>
<dbReference type="GO" id="GO:0005829">
    <property type="term" value="C:cytosol"/>
    <property type="evidence" value="ECO:0007669"/>
    <property type="project" value="TreeGrafter"/>
</dbReference>
<dbReference type="PANTHER" id="PTHR30521">
    <property type="entry name" value="DEFERROCHELATASE/PEROXIDASE"/>
    <property type="match status" value="1"/>
</dbReference>
<dbReference type="Pfam" id="PF04261">
    <property type="entry name" value="Dyp_perox_N"/>
    <property type="match status" value="1"/>
</dbReference>
<evidence type="ECO:0000256" key="9">
    <source>
        <dbReference type="SAM" id="SignalP"/>
    </source>
</evidence>
<dbReference type="AlphaFoldDB" id="A0A1L7D3A4"/>
<feature type="signal peptide" evidence="9">
    <location>
        <begin position="1"/>
        <end position="29"/>
    </location>
</feature>
<comment type="similarity">
    <text evidence="8">Belongs to the DyP-type peroxidase family.</text>
</comment>
<keyword evidence="4" id="KW-0479">Metal-binding</keyword>
<keyword evidence="3" id="KW-0349">Heme</keyword>
<dbReference type="GO" id="GO:0046872">
    <property type="term" value="F:metal ion binding"/>
    <property type="evidence" value="ECO:0007669"/>
    <property type="project" value="UniProtKB-KW"/>
</dbReference>
<dbReference type="KEGG" id="cpho:CPHO_05385"/>
<dbReference type="InterPro" id="IPR006311">
    <property type="entry name" value="TAT_signal"/>
</dbReference>
<accession>A0A1L7D3A4</accession>
<protein>
    <submittedName>
        <fullName evidence="12">Peroxidase</fullName>
    </submittedName>
</protein>
<feature type="domain" description="Dyp-type peroxidase N-terminal" evidence="10">
    <location>
        <begin position="65"/>
        <end position="205"/>
    </location>
</feature>
<dbReference type="InterPro" id="IPR011008">
    <property type="entry name" value="Dimeric_a/b-barrel"/>
</dbReference>
<evidence type="ECO:0000256" key="4">
    <source>
        <dbReference type="ARBA" id="ARBA00022723"/>
    </source>
</evidence>
<reference evidence="12 13" key="1">
    <citation type="submission" date="2014-08" db="EMBL/GenBank/DDBJ databases">
        <title>Complete genome sequence of Corynebacterium phocae M408/89/1(T)(=DSM 44612(T)), isolated from the common seal (Phoca vitulina).</title>
        <authorList>
            <person name="Ruckert C."/>
            <person name="Albersmeier A."/>
            <person name="Winkler A."/>
            <person name="Kalinowski J."/>
        </authorList>
    </citation>
    <scope>NUCLEOTIDE SEQUENCE [LARGE SCALE GENOMIC DNA]</scope>
    <source>
        <strain evidence="12 13">M408/89/1</strain>
    </source>
</reference>
<dbReference type="InterPro" id="IPR048328">
    <property type="entry name" value="Dyp_perox_C"/>
</dbReference>
<dbReference type="InterPro" id="IPR006314">
    <property type="entry name" value="Dyp_peroxidase"/>
</dbReference>
<dbReference type="InterPro" id="IPR048327">
    <property type="entry name" value="Dyp_perox_N"/>
</dbReference>
<keyword evidence="7" id="KW-0408">Iron</keyword>
<gene>
    <name evidence="12" type="ORF">CPHO_05385</name>
</gene>
<evidence type="ECO:0000313" key="13">
    <source>
        <dbReference type="Proteomes" id="UP000185491"/>
    </source>
</evidence>
<keyword evidence="2 12" id="KW-0575">Peroxidase</keyword>
<evidence type="ECO:0000256" key="2">
    <source>
        <dbReference type="ARBA" id="ARBA00022559"/>
    </source>
</evidence>
<dbReference type="GO" id="GO:0004601">
    <property type="term" value="F:peroxidase activity"/>
    <property type="evidence" value="ECO:0007669"/>
    <property type="project" value="UniProtKB-KW"/>
</dbReference>
<dbReference type="STRING" id="161895.CPHO_05385"/>
<dbReference type="EMBL" id="CP009249">
    <property type="protein sequence ID" value="APT92412.1"/>
    <property type="molecule type" value="Genomic_DNA"/>
</dbReference>
<evidence type="ECO:0000259" key="10">
    <source>
        <dbReference type="Pfam" id="PF04261"/>
    </source>
</evidence>
<dbReference type="PROSITE" id="PS51404">
    <property type="entry name" value="DYP_PEROXIDASE"/>
    <property type="match status" value="1"/>
</dbReference>
<dbReference type="Proteomes" id="UP000185491">
    <property type="component" value="Chromosome"/>
</dbReference>
<evidence type="ECO:0000256" key="3">
    <source>
        <dbReference type="ARBA" id="ARBA00022617"/>
    </source>
</evidence>
<dbReference type="Pfam" id="PF20628">
    <property type="entry name" value="Dyp_perox_C"/>
    <property type="match status" value="1"/>
</dbReference>
<evidence type="ECO:0000256" key="8">
    <source>
        <dbReference type="ARBA" id="ARBA00025737"/>
    </source>
</evidence>
<keyword evidence="6" id="KW-0560">Oxidoreductase</keyword>
<keyword evidence="5 9" id="KW-0732">Signal</keyword>
<dbReference type="PROSITE" id="PS51318">
    <property type="entry name" value="TAT"/>
    <property type="match status" value="1"/>
</dbReference>
<evidence type="ECO:0000259" key="11">
    <source>
        <dbReference type="Pfam" id="PF20628"/>
    </source>
</evidence>
<proteinExistence type="inferred from homology"/>
<dbReference type="OrthoDB" id="9781066at2"/>
<evidence type="ECO:0000256" key="6">
    <source>
        <dbReference type="ARBA" id="ARBA00023002"/>
    </source>
</evidence>
<dbReference type="RefSeq" id="WP_075733857.1">
    <property type="nucleotide sequence ID" value="NZ_CP009249.1"/>
</dbReference>
<evidence type="ECO:0000313" key="12">
    <source>
        <dbReference type="EMBL" id="APT92412.1"/>
    </source>
</evidence>
<comment type="cofactor">
    <cofactor evidence="1">
        <name>heme b</name>
        <dbReference type="ChEBI" id="CHEBI:60344"/>
    </cofactor>
</comment>
<dbReference type="SUPFAM" id="SSF54909">
    <property type="entry name" value="Dimeric alpha+beta barrel"/>
    <property type="match status" value="1"/>
</dbReference>
<name>A0A1L7D3A4_9CORY</name>